<dbReference type="Proteomes" id="UP000199675">
    <property type="component" value="Unassembled WGS sequence"/>
</dbReference>
<dbReference type="PANTHER" id="PTHR43831:SF1">
    <property type="entry name" value="ISOBUTYRYL-COA DEHYDROGENASE, MITOCHONDRIAL"/>
    <property type="match status" value="1"/>
</dbReference>
<name>A0A1H2ZVN3_9GAMM</name>
<dbReference type="STRING" id="488533.SAMN04487960_10785"/>
<sequence length="388" mass="42108">MDFNLTEDQLAFREAARAFAEHEMAPHAALWDDEHIFPVDVIRAAGAMGFCGIYTPEAQGGMGLSRLDTSVIVEELAAACPSTAAFITIHNMATWMVANFAVGPVRDEFAPRMASGEWLGSYCLTEPGAGSDAANLRTRAVRDGDDYVLNGSKVFISGAGGTQVLVVMARTGAPDSGAKGISAFVVPADCAGIHYGKNEEKMGWHSQPTRQVTFEDVRVPAANRLGEEGEGFRFAMKGLDGGRLNIATCSLGGAQAALLRARNYLHERSQFGKPLAEFQALQFRLADMATNLVAARQMVRLAAFKLDTGDVEATLHCAMAKRFATDACFDVCNEALQLHGGYGYIREYPLERYVRDLRVHQILEGTNEIMRLIVARRLLEPGVAEAIQ</sequence>
<dbReference type="InterPro" id="IPR006089">
    <property type="entry name" value="Acyl-CoA_DH_CS"/>
</dbReference>
<dbReference type="GO" id="GO:0003995">
    <property type="term" value="F:acyl-CoA dehydrogenase activity"/>
    <property type="evidence" value="ECO:0007669"/>
    <property type="project" value="InterPro"/>
</dbReference>
<dbReference type="Pfam" id="PF02771">
    <property type="entry name" value="Acyl-CoA_dh_N"/>
    <property type="match status" value="1"/>
</dbReference>
<dbReference type="EMBL" id="FNNE01000007">
    <property type="protein sequence ID" value="SDX21367.1"/>
    <property type="molecule type" value="Genomic_DNA"/>
</dbReference>
<dbReference type="PANTHER" id="PTHR43831">
    <property type="entry name" value="ISOBUTYRYL-COA DEHYDROGENASE"/>
    <property type="match status" value="1"/>
</dbReference>
<dbReference type="AlphaFoldDB" id="A0A1H2ZVN3"/>
<dbReference type="FunFam" id="1.20.140.10:FF:000001">
    <property type="entry name" value="Acyl-CoA dehydrogenase"/>
    <property type="match status" value="1"/>
</dbReference>
<keyword evidence="4 8" id="KW-0274">FAD</keyword>
<protein>
    <recommendedName>
        <fullName evidence="7">Cyclohexane-1-carbonyl-CoA dehydrogenase</fullName>
        <ecNumber evidence="6">1.3.8.11</ecNumber>
    </recommendedName>
</protein>
<dbReference type="InterPro" id="IPR052547">
    <property type="entry name" value="Mito_Isobutyryl-CoADH"/>
</dbReference>
<evidence type="ECO:0000256" key="1">
    <source>
        <dbReference type="ARBA" id="ARBA00001974"/>
    </source>
</evidence>
<dbReference type="GO" id="GO:0050660">
    <property type="term" value="F:flavin adenine dinucleotide binding"/>
    <property type="evidence" value="ECO:0007669"/>
    <property type="project" value="InterPro"/>
</dbReference>
<evidence type="ECO:0000256" key="6">
    <source>
        <dbReference type="ARBA" id="ARBA00066361"/>
    </source>
</evidence>
<dbReference type="Gene3D" id="2.40.110.10">
    <property type="entry name" value="Butyryl-CoA Dehydrogenase, subunit A, domain 2"/>
    <property type="match status" value="1"/>
</dbReference>
<organism evidence="12 13">
    <name type="scientific">Marinobacter mobilis</name>
    <dbReference type="NCBI Taxonomy" id="488533"/>
    <lineage>
        <taxon>Bacteria</taxon>
        <taxon>Pseudomonadati</taxon>
        <taxon>Pseudomonadota</taxon>
        <taxon>Gammaproteobacteria</taxon>
        <taxon>Pseudomonadales</taxon>
        <taxon>Marinobacteraceae</taxon>
        <taxon>Marinobacter</taxon>
    </lineage>
</organism>
<dbReference type="Gene3D" id="1.10.540.10">
    <property type="entry name" value="Acyl-CoA dehydrogenase/oxidase, N-terminal domain"/>
    <property type="match status" value="1"/>
</dbReference>
<dbReference type="PROSITE" id="PS00073">
    <property type="entry name" value="ACYL_COA_DH_2"/>
    <property type="match status" value="1"/>
</dbReference>
<dbReference type="InterPro" id="IPR046373">
    <property type="entry name" value="Acyl-CoA_Oxase/DH_mid-dom_sf"/>
</dbReference>
<dbReference type="Gene3D" id="1.20.140.10">
    <property type="entry name" value="Butyryl-CoA Dehydrogenase, subunit A, domain 3"/>
    <property type="match status" value="1"/>
</dbReference>
<gene>
    <name evidence="12" type="ORF">SAMN04487960_10785</name>
</gene>
<evidence type="ECO:0000256" key="5">
    <source>
        <dbReference type="ARBA" id="ARBA00023002"/>
    </source>
</evidence>
<dbReference type="InterPro" id="IPR013786">
    <property type="entry name" value="AcylCoA_DH/ox_N"/>
</dbReference>
<comment type="similarity">
    <text evidence="2 8">Belongs to the acyl-CoA dehydrogenase family.</text>
</comment>
<evidence type="ECO:0000259" key="9">
    <source>
        <dbReference type="Pfam" id="PF00441"/>
    </source>
</evidence>
<dbReference type="InterPro" id="IPR037069">
    <property type="entry name" value="AcylCoA_DH/ox_N_sf"/>
</dbReference>
<keyword evidence="3 8" id="KW-0285">Flavoprotein</keyword>
<evidence type="ECO:0000259" key="10">
    <source>
        <dbReference type="Pfam" id="PF02770"/>
    </source>
</evidence>
<dbReference type="SUPFAM" id="SSF56645">
    <property type="entry name" value="Acyl-CoA dehydrogenase NM domain-like"/>
    <property type="match status" value="1"/>
</dbReference>
<dbReference type="FunFam" id="2.40.110.10:FF:000009">
    <property type="entry name" value="Acyl-CoA dehydrogenase"/>
    <property type="match status" value="1"/>
</dbReference>
<evidence type="ECO:0000256" key="2">
    <source>
        <dbReference type="ARBA" id="ARBA00009347"/>
    </source>
</evidence>
<evidence type="ECO:0000313" key="12">
    <source>
        <dbReference type="EMBL" id="SDX21367.1"/>
    </source>
</evidence>
<dbReference type="RefSeq" id="WP_091814363.1">
    <property type="nucleotide sequence ID" value="NZ_FNNE01000007.1"/>
</dbReference>
<evidence type="ECO:0000256" key="3">
    <source>
        <dbReference type="ARBA" id="ARBA00022630"/>
    </source>
</evidence>
<dbReference type="InterPro" id="IPR009100">
    <property type="entry name" value="AcylCoA_DH/oxidase_NM_dom_sf"/>
</dbReference>
<feature type="domain" description="Acyl-CoA dehydrogenase/oxidase N-terminal" evidence="11">
    <location>
        <begin position="6"/>
        <end position="117"/>
    </location>
</feature>
<evidence type="ECO:0000256" key="7">
    <source>
        <dbReference type="ARBA" id="ARBA00067292"/>
    </source>
</evidence>
<evidence type="ECO:0000259" key="11">
    <source>
        <dbReference type="Pfam" id="PF02771"/>
    </source>
</evidence>
<accession>A0A1H2ZVN3</accession>
<keyword evidence="5 8" id="KW-0560">Oxidoreductase</keyword>
<dbReference type="InterPro" id="IPR036250">
    <property type="entry name" value="AcylCo_DH-like_C"/>
</dbReference>
<dbReference type="Pfam" id="PF00441">
    <property type="entry name" value="Acyl-CoA_dh_1"/>
    <property type="match status" value="1"/>
</dbReference>
<feature type="domain" description="Acyl-CoA dehydrogenase/oxidase C-terminal" evidence="9">
    <location>
        <begin position="229"/>
        <end position="379"/>
    </location>
</feature>
<comment type="cofactor">
    <cofactor evidence="1 8">
        <name>FAD</name>
        <dbReference type="ChEBI" id="CHEBI:57692"/>
    </cofactor>
</comment>
<proteinExistence type="inferred from homology"/>
<evidence type="ECO:0000313" key="13">
    <source>
        <dbReference type="Proteomes" id="UP000199675"/>
    </source>
</evidence>
<evidence type="ECO:0000256" key="8">
    <source>
        <dbReference type="RuleBase" id="RU362125"/>
    </source>
</evidence>
<dbReference type="Pfam" id="PF02770">
    <property type="entry name" value="Acyl-CoA_dh_M"/>
    <property type="match status" value="1"/>
</dbReference>
<evidence type="ECO:0000256" key="4">
    <source>
        <dbReference type="ARBA" id="ARBA00022827"/>
    </source>
</evidence>
<reference evidence="12 13" key="1">
    <citation type="submission" date="2016-10" db="EMBL/GenBank/DDBJ databases">
        <authorList>
            <person name="de Groot N.N."/>
        </authorList>
    </citation>
    <scope>NUCLEOTIDE SEQUENCE [LARGE SCALE GENOMIC DNA]</scope>
    <source>
        <strain evidence="12 13">CGMCC 1.7059</strain>
    </source>
</reference>
<dbReference type="OrthoDB" id="9769473at2"/>
<dbReference type="InterPro" id="IPR009075">
    <property type="entry name" value="AcylCo_DH/oxidase_C"/>
</dbReference>
<dbReference type="PIRSF" id="PIRSF016578">
    <property type="entry name" value="HsaA"/>
    <property type="match status" value="1"/>
</dbReference>
<feature type="domain" description="Acyl-CoA oxidase/dehydrogenase middle" evidence="10">
    <location>
        <begin position="122"/>
        <end position="217"/>
    </location>
</feature>
<dbReference type="EC" id="1.3.8.11" evidence="6"/>
<dbReference type="InterPro" id="IPR006091">
    <property type="entry name" value="Acyl-CoA_Oxase/DH_mid-dom"/>
</dbReference>
<dbReference type="SUPFAM" id="SSF47203">
    <property type="entry name" value="Acyl-CoA dehydrogenase C-terminal domain-like"/>
    <property type="match status" value="1"/>
</dbReference>
<keyword evidence="13" id="KW-1185">Reference proteome</keyword>